<dbReference type="Proteomes" id="UP000485058">
    <property type="component" value="Unassembled WGS sequence"/>
</dbReference>
<keyword evidence="3" id="KW-1185">Reference proteome</keyword>
<sequence length="124" mass="13651">AVKVDETVLVSSYHQRSSAPKIRDGPQDGPQGIGDHGSSGCSWPCPVDPHGRLHRKQAERVAEAELQAFQMQHGTDAAASQQRDQQMQAQIEEPQQQNARHRSTAYAAAEEMADLESQCFHCCL</sequence>
<gene>
    <name evidence="2" type="ORF">HaLaN_27969</name>
</gene>
<accession>A0A6A0A9P4</accession>
<feature type="region of interest" description="Disordered" evidence="1">
    <location>
        <begin position="1"/>
        <end position="105"/>
    </location>
</feature>
<evidence type="ECO:0000256" key="1">
    <source>
        <dbReference type="SAM" id="MobiDB-lite"/>
    </source>
</evidence>
<organism evidence="2 3">
    <name type="scientific">Haematococcus lacustris</name>
    <name type="common">Green alga</name>
    <name type="synonym">Haematococcus pluvialis</name>
    <dbReference type="NCBI Taxonomy" id="44745"/>
    <lineage>
        <taxon>Eukaryota</taxon>
        <taxon>Viridiplantae</taxon>
        <taxon>Chlorophyta</taxon>
        <taxon>core chlorophytes</taxon>
        <taxon>Chlorophyceae</taxon>
        <taxon>CS clade</taxon>
        <taxon>Chlamydomonadales</taxon>
        <taxon>Haematococcaceae</taxon>
        <taxon>Haematococcus</taxon>
    </lineage>
</organism>
<feature type="non-terminal residue" evidence="2">
    <location>
        <position position="1"/>
    </location>
</feature>
<feature type="compositionally biased region" description="Polar residues" evidence="1">
    <location>
        <begin position="9"/>
        <end position="18"/>
    </location>
</feature>
<protein>
    <submittedName>
        <fullName evidence="2">Uncharacterized protein</fullName>
    </submittedName>
</protein>
<dbReference type="AlphaFoldDB" id="A0A6A0A9P4"/>
<evidence type="ECO:0000313" key="3">
    <source>
        <dbReference type="Proteomes" id="UP000485058"/>
    </source>
</evidence>
<proteinExistence type="predicted"/>
<name>A0A6A0A9P4_HAELA</name>
<dbReference type="EMBL" id="BLLF01004293">
    <property type="protein sequence ID" value="GFH29328.1"/>
    <property type="molecule type" value="Genomic_DNA"/>
</dbReference>
<reference evidence="2 3" key="1">
    <citation type="submission" date="2020-02" db="EMBL/GenBank/DDBJ databases">
        <title>Draft genome sequence of Haematococcus lacustris strain NIES-144.</title>
        <authorList>
            <person name="Morimoto D."/>
            <person name="Nakagawa S."/>
            <person name="Yoshida T."/>
            <person name="Sawayama S."/>
        </authorList>
    </citation>
    <scope>NUCLEOTIDE SEQUENCE [LARGE SCALE GENOMIC DNA]</scope>
    <source>
        <strain evidence="2 3">NIES-144</strain>
    </source>
</reference>
<comment type="caution">
    <text evidence="2">The sequence shown here is derived from an EMBL/GenBank/DDBJ whole genome shotgun (WGS) entry which is preliminary data.</text>
</comment>
<evidence type="ECO:0000313" key="2">
    <source>
        <dbReference type="EMBL" id="GFH29328.1"/>
    </source>
</evidence>
<feature type="compositionally biased region" description="Low complexity" evidence="1">
    <location>
        <begin position="77"/>
        <end position="97"/>
    </location>
</feature>